<proteinExistence type="predicted"/>
<dbReference type="Proteomes" id="UP000741863">
    <property type="component" value="Unassembled WGS sequence"/>
</dbReference>
<evidence type="ECO:0000256" key="1">
    <source>
        <dbReference type="SAM" id="Phobius"/>
    </source>
</evidence>
<protein>
    <recommendedName>
        <fullName evidence="5">CcmD family protein</fullName>
    </recommendedName>
</protein>
<feature type="chain" id="PRO_5045480948" description="CcmD family protein" evidence="2">
    <location>
        <begin position="25"/>
        <end position="63"/>
    </location>
</feature>
<evidence type="ECO:0000256" key="2">
    <source>
        <dbReference type="SAM" id="SignalP"/>
    </source>
</evidence>
<name>A0ABS2PDH8_9BACL</name>
<keyword evidence="1" id="KW-0812">Transmembrane</keyword>
<feature type="transmembrane region" description="Helical" evidence="1">
    <location>
        <begin position="37"/>
        <end position="56"/>
    </location>
</feature>
<evidence type="ECO:0008006" key="5">
    <source>
        <dbReference type="Google" id="ProtNLM"/>
    </source>
</evidence>
<sequence>MKAKLSTAFFSFLVLFLIPVQSFAAYGEDDAGSEASTFLIVSLTVFSFATIIYLLISTFKDNN</sequence>
<gene>
    <name evidence="3" type="ORF">JOD17_002579</name>
</gene>
<keyword evidence="1" id="KW-1133">Transmembrane helix</keyword>
<evidence type="ECO:0000313" key="4">
    <source>
        <dbReference type="Proteomes" id="UP000741863"/>
    </source>
</evidence>
<reference evidence="3 4" key="1">
    <citation type="submission" date="2021-01" db="EMBL/GenBank/DDBJ databases">
        <title>Genomic Encyclopedia of Type Strains, Phase IV (KMG-IV): sequencing the most valuable type-strain genomes for metagenomic binning, comparative biology and taxonomic classification.</title>
        <authorList>
            <person name="Goeker M."/>
        </authorList>
    </citation>
    <scope>NUCLEOTIDE SEQUENCE [LARGE SCALE GENOMIC DNA]</scope>
    <source>
        <strain evidence="3 4">DSM 25540</strain>
    </source>
</reference>
<dbReference type="EMBL" id="JAFBEC010000007">
    <property type="protein sequence ID" value="MBM7633485.1"/>
    <property type="molecule type" value="Genomic_DNA"/>
</dbReference>
<keyword evidence="4" id="KW-1185">Reference proteome</keyword>
<organism evidence="3 4">
    <name type="scientific">Geomicrobium sediminis</name>
    <dbReference type="NCBI Taxonomy" id="1347788"/>
    <lineage>
        <taxon>Bacteria</taxon>
        <taxon>Bacillati</taxon>
        <taxon>Bacillota</taxon>
        <taxon>Bacilli</taxon>
        <taxon>Bacillales</taxon>
        <taxon>Geomicrobium</taxon>
    </lineage>
</organism>
<comment type="caution">
    <text evidence="3">The sequence shown here is derived from an EMBL/GenBank/DDBJ whole genome shotgun (WGS) entry which is preliminary data.</text>
</comment>
<keyword evidence="2" id="KW-0732">Signal</keyword>
<evidence type="ECO:0000313" key="3">
    <source>
        <dbReference type="EMBL" id="MBM7633485.1"/>
    </source>
</evidence>
<dbReference type="RefSeq" id="WP_042360091.1">
    <property type="nucleotide sequence ID" value="NZ_JAFBEC010000007.1"/>
</dbReference>
<accession>A0ABS2PDH8</accession>
<keyword evidence="1" id="KW-0472">Membrane</keyword>
<feature type="signal peptide" evidence="2">
    <location>
        <begin position="1"/>
        <end position="24"/>
    </location>
</feature>